<evidence type="ECO:0000313" key="4">
    <source>
        <dbReference type="Proteomes" id="UP000612055"/>
    </source>
</evidence>
<keyword evidence="1" id="KW-0945">Host-virus interaction</keyword>
<feature type="region of interest" description="Disordered" evidence="2">
    <location>
        <begin position="438"/>
        <end position="463"/>
    </location>
</feature>
<dbReference type="AlphaFoldDB" id="A0A835XJI9"/>
<evidence type="ECO:0000256" key="1">
    <source>
        <dbReference type="ARBA" id="ARBA00022581"/>
    </source>
</evidence>
<dbReference type="PANTHER" id="PTHR13037">
    <property type="entry name" value="FORMIN"/>
    <property type="match status" value="1"/>
</dbReference>
<feature type="compositionally biased region" description="Low complexity" evidence="2">
    <location>
        <begin position="163"/>
        <end position="175"/>
    </location>
</feature>
<protein>
    <submittedName>
        <fullName evidence="3">Uncharacterized protein</fullName>
    </submittedName>
</protein>
<name>A0A835XJI9_9CHLO</name>
<gene>
    <name evidence="3" type="ORF">HYH03_016692</name>
</gene>
<organism evidence="3 4">
    <name type="scientific">Edaphochlamys debaryana</name>
    <dbReference type="NCBI Taxonomy" id="47281"/>
    <lineage>
        <taxon>Eukaryota</taxon>
        <taxon>Viridiplantae</taxon>
        <taxon>Chlorophyta</taxon>
        <taxon>core chlorophytes</taxon>
        <taxon>Chlorophyceae</taxon>
        <taxon>CS clade</taxon>
        <taxon>Chlamydomonadales</taxon>
        <taxon>Chlamydomonadales incertae sedis</taxon>
        <taxon>Edaphochlamys</taxon>
    </lineage>
</organism>
<proteinExistence type="predicted"/>
<dbReference type="EMBL" id="JAEHOE010000148">
    <property type="protein sequence ID" value="KAG2484560.1"/>
    <property type="molecule type" value="Genomic_DNA"/>
</dbReference>
<feature type="compositionally biased region" description="Low complexity" evidence="2">
    <location>
        <begin position="114"/>
        <end position="140"/>
    </location>
</feature>
<dbReference type="PRINTS" id="PR01217">
    <property type="entry name" value="PRICHEXTENSN"/>
</dbReference>
<dbReference type="PANTHER" id="PTHR13037:SF24">
    <property type="entry name" value="POLYCOMB PROTEIN PCL-RELATED"/>
    <property type="match status" value="1"/>
</dbReference>
<keyword evidence="4" id="KW-1185">Reference proteome</keyword>
<feature type="compositionally biased region" description="Pro residues" evidence="2">
    <location>
        <begin position="141"/>
        <end position="162"/>
    </location>
</feature>
<feature type="region of interest" description="Disordered" evidence="2">
    <location>
        <begin position="114"/>
        <end position="278"/>
    </location>
</feature>
<sequence length="463" mass="45989">MGSCKGSTVSWFCCREFAPGTCGLDTGSCPAGKASGNTCNEVSTVSYYILNTVYTFEAQASGWAGRGAQAASATRSAGMHDGNLDGNNDCEPAGTCCAGGGGCGDLGSVCDFTPASPSAPEPSSSQSPPSPSPASAAQPPSAQPAPAPASPSSPEPPSPQPPSSSSSPSTSQPAASQPPSPHPLLPPPPSPPPPSPPPPPPPPPPPSPPPPPPPPSPPPPSPPPPPPPPPPPSPPPPSPPNGPVTPNLAVPPLAPPPSPPACGNDTIWAAPRTTGEAPPGTTVPTFKFTTGAPVSQTSPLFTWNPISNIITDPNVKWGGYFTITTPASGTTFTTATTATAIAAGPFGCAGCAKNDPRRGWDVGGVIIQVRAVNATFVSASCSLLIRNNANVTAVVDQAHFYASYNQIPNVNPGQFPTATITGIPGAEGTNVTMSARVGGAKNSTSAPPPSSWRATGASPHAKG</sequence>
<evidence type="ECO:0000313" key="3">
    <source>
        <dbReference type="EMBL" id="KAG2484560.1"/>
    </source>
</evidence>
<reference evidence="3" key="1">
    <citation type="journal article" date="2020" name="bioRxiv">
        <title>Comparative genomics of Chlamydomonas.</title>
        <authorList>
            <person name="Craig R.J."/>
            <person name="Hasan A.R."/>
            <person name="Ness R.W."/>
            <person name="Keightley P.D."/>
        </authorList>
    </citation>
    <scope>NUCLEOTIDE SEQUENCE</scope>
    <source>
        <strain evidence="3">CCAP 11/70</strain>
    </source>
</reference>
<accession>A0A835XJI9</accession>
<comment type="caution">
    <text evidence="3">The sequence shown here is derived from an EMBL/GenBank/DDBJ whole genome shotgun (WGS) entry which is preliminary data.</text>
</comment>
<dbReference type="Proteomes" id="UP000612055">
    <property type="component" value="Unassembled WGS sequence"/>
</dbReference>
<evidence type="ECO:0000256" key="2">
    <source>
        <dbReference type="SAM" id="MobiDB-lite"/>
    </source>
</evidence>
<feature type="compositionally biased region" description="Pro residues" evidence="2">
    <location>
        <begin position="176"/>
        <end position="243"/>
    </location>
</feature>